<sequence length="567" mass="65889">MVSDPIRRKDEMSGTLTLNKITAQRGISVGEAAKKIADLGWNPSYVQEAMTFPTDYKITKAPKDPMKQVLRSYFPMQEEKDNRVYGALDAALRGDMFRNVEPRWVEWMKLFLAIIPFPEISAARSMAMVGRLAPGEDLRTGFTMQMVDEFRHSTIQMNLKKWYMENYIDPAGFDITEEAFGKCYATTIGRQFGEGFITGDAITSANVYLTVVAETAFTNTLFVAMPSEAARNGDYALPTVFLSVQSDESRHIGNGHSMLMSMLKEPENHLLLERDMRYAFWQNHAIVDAAIGTFIEYGTTNRDKNKESYAEMWHRWIFEDYYRTYMLPLEKYGIKIHHDDVQTAWKRLTEKHYVHKVAQFFAVGWSANFWRIEAQTDKDFEWFEHKYPGWYAQFGEFWKWYEKLSHRGQTNILFNSDVGYVYPHRCWSCLVPCLIREDMVTDEIDGKLHTFAHELDRWTAVEAFAGEYQGRPTPAMGRFSGRREWESVYHNVDIADAIKDLGFVRTDGKTLVAQPHLRFDQKEMWTLDDVRGHILKSPLQTLREMSPADRETHLADYRKGFTINPCN</sequence>
<organism evidence="3 4">
    <name type="scientific">Bradyrhizobium ottawaense</name>
    <dbReference type="NCBI Taxonomy" id="931866"/>
    <lineage>
        <taxon>Bacteria</taxon>
        <taxon>Pseudomonadati</taxon>
        <taxon>Pseudomonadota</taxon>
        <taxon>Alphaproteobacteria</taxon>
        <taxon>Hyphomicrobiales</taxon>
        <taxon>Nitrobacteraceae</taxon>
        <taxon>Bradyrhizobium</taxon>
    </lineage>
</organism>
<dbReference type="KEGG" id="bot:CIT37_20150"/>
<accession>A0A2U8P907</accession>
<dbReference type="InterPro" id="IPR009078">
    <property type="entry name" value="Ferritin-like_SF"/>
</dbReference>
<reference evidence="3 4" key="1">
    <citation type="journal article" date="2014" name="Int. J. Syst. Evol. Microbiol.">
        <title>Bradyrhizobium ottawaense sp. nov., a symbiotic nitrogen fixing bacterium from root nodules of soybeans in Canada.</title>
        <authorList>
            <person name="Yu X."/>
            <person name="Cloutier S."/>
            <person name="Tambong J.T."/>
            <person name="Bromfield E.S."/>
        </authorList>
    </citation>
    <scope>NUCLEOTIDE SEQUENCE [LARGE SCALE GENOMIC DNA]</scope>
    <source>
        <strain evidence="3 4">OO99</strain>
    </source>
</reference>
<evidence type="ECO:0000256" key="2">
    <source>
        <dbReference type="ARBA" id="ARBA00023033"/>
    </source>
</evidence>
<protein>
    <submittedName>
        <fullName evidence="3">Methane monooxygenase</fullName>
    </submittedName>
</protein>
<dbReference type="EMBL" id="CP029425">
    <property type="protein sequence ID" value="AWL94212.1"/>
    <property type="molecule type" value="Genomic_DNA"/>
</dbReference>
<name>A0A2U8P907_9BRAD</name>
<dbReference type="Pfam" id="PF02332">
    <property type="entry name" value="Phenol_Hydrox"/>
    <property type="match status" value="1"/>
</dbReference>
<keyword evidence="2 3" id="KW-0503">Monooxygenase</keyword>
<dbReference type="CDD" id="cd01057">
    <property type="entry name" value="AAMH_A"/>
    <property type="match status" value="1"/>
</dbReference>
<reference evidence="3 4" key="2">
    <citation type="journal article" date="2017" name="Syst. Appl. Microbiol.">
        <title>Soybeans inoculated with root zone soils of Canadian native legumes harbour diverse and novel Bradyrhizobium spp. that possess agricultural potential.</title>
        <authorList>
            <person name="Bromfield E.S.P."/>
            <person name="Cloutier S."/>
            <person name="Tambong J.T."/>
            <person name="Tran Thi T.V."/>
        </authorList>
    </citation>
    <scope>NUCLEOTIDE SEQUENCE [LARGE SCALE GENOMIC DNA]</scope>
    <source>
        <strain evidence="3 4">OO99</strain>
    </source>
</reference>
<dbReference type="SUPFAM" id="SSF47240">
    <property type="entry name" value="Ferritin-like"/>
    <property type="match status" value="1"/>
</dbReference>
<dbReference type="Gene3D" id="1.10.620.20">
    <property type="entry name" value="Ribonucleotide Reductase, subunit A"/>
    <property type="match status" value="1"/>
</dbReference>
<gene>
    <name evidence="3" type="ORF">CIT37_20150</name>
</gene>
<evidence type="ECO:0000256" key="1">
    <source>
        <dbReference type="ARBA" id="ARBA00023002"/>
    </source>
</evidence>
<proteinExistence type="predicted"/>
<evidence type="ECO:0000313" key="3">
    <source>
        <dbReference type="EMBL" id="AWL94212.1"/>
    </source>
</evidence>
<dbReference type="GO" id="GO:0004497">
    <property type="term" value="F:monooxygenase activity"/>
    <property type="evidence" value="ECO:0007669"/>
    <property type="project" value="UniProtKB-KW"/>
</dbReference>
<dbReference type="InterPro" id="IPR012348">
    <property type="entry name" value="RNR-like"/>
</dbReference>
<dbReference type="AlphaFoldDB" id="A0A2U8P907"/>
<evidence type="ECO:0000313" key="4">
    <source>
        <dbReference type="Proteomes" id="UP000215703"/>
    </source>
</evidence>
<keyword evidence="1" id="KW-0560">Oxidoreductase</keyword>
<dbReference type="InterPro" id="IPR003430">
    <property type="entry name" value="Phenol_Hydrox"/>
</dbReference>
<dbReference type="Proteomes" id="UP000215703">
    <property type="component" value="Chromosome"/>
</dbReference>